<dbReference type="SUPFAM" id="SSF52540">
    <property type="entry name" value="P-loop containing nucleoside triphosphate hydrolases"/>
    <property type="match status" value="1"/>
</dbReference>
<sequence>MTDHSSWELFGDGRAPATPRPLPPGPPWRRFGREPRPRAPYVIRPEDAAVVNTALHLRRPLLVTGFPGVGKSSLAHEIARQLGLGDVLVWPVNSRSTLNDALYRYDAVARLRDVGLAAGLRARDVGGDAGGGAGGGEDAGGGAGEWAPPAVQDYITLGPLGTALAAEPGRPRVLLIDELDKSDLDLPNDLLVVFEDGAFEIPELSRSAADEGESVTVRLTGGPRALAPAGSGGGAAGAGGAPRSRGTVVGGWVTCEEFPVIVITSNGERDFPPAFLRRCVRLNLPDPTREYLQKIVEAQFAAPYTGADDGTKRELEDLIDKFSAAAHAGNLATDQLLNAIHLRLSQVPLDANVLSAVLSSLDGTGAEGLVPPPANPAAPAPGRRT</sequence>
<protein>
    <submittedName>
        <fullName evidence="3">AAA family ATPase</fullName>
    </submittedName>
</protein>
<feature type="region of interest" description="Disordered" evidence="1">
    <location>
        <begin position="365"/>
        <end position="385"/>
    </location>
</feature>
<dbReference type="SMART" id="SM00382">
    <property type="entry name" value="AAA"/>
    <property type="match status" value="1"/>
</dbReference>
<name>A0ABW6GVX9_9ACTN</name>
<dbReference type="EMBL" id="JBHYPX010000112">
    <property type="protein sequence ID" value="MFE1356936.1"/>
    <property type="molecule type" value="Genomic_DNA"/>
</dbReference>
<evidence type="ECO:0000256" key="1">
    <source>
        <dbReference type="SAM" id="MobiDB-lite"/>
    </source>
</evidence>
<organism evidence="3 4">
    <name type="scientific">Kitasatospora phosalacinea</name>
    <dbReference type="NCBI Taxonomy" id="2065"/>
    <lineage>
        <taxon>Bacteria</taxon>
        <taxon>Bacillati</taxon>
        <taxon>Actinomycetota</taxon>
        <taxon>Actinomycetes</taxon>
        <taxon>Kitasatosporales</taxon>
        <taxon>Streptomycetaceae</taxon>
        <taxon>Kitasatospora</taxon>
    </lineage>
</organism>
<dbReference type="Proteomes" id="UP001599542">
    <property type="component" value="Unassembled WGS sequence"/>
</dbReference>
<feature type="domain" description="AAA+ ATPase" evidence="2">
    <location>
        <begin position="57"/>
        <end position="288"/>
    </location>
</feature>
<evidence type="ECO:0000259" key="2">
    <source>
        <dbReference type="SMART" id="SM00382"/>
    </source>
</evidence>
<feature type="compositionally biased region" description="Pro residues" evidence="1">
    <location>
        <begin position="370"/>
        <end position="379"/>
    </location>
</feature>
<comment type="caution">
    <text evidence="3">The sequence shown here is derived from an EMBL/GenBank/DDBJ whole genome shotgun (WGS) entry which is preliminary data.</text>
</comment>
<reference evidence="3 4" key="1">
    <citation type="submission" date="2024-09" db="EMBL/GenBank/DDBJ databases">
        <title>The Natural Products Discovery Center: Release of the First 8490 Sequenced Strains for Exploring Actinobacteria Biosynthetic Diversity.</title>
        <authorList>
            <person name="Kalkreuter E."/>
            <person name="Kautsar S.A."/>
            <person name="Yang D."/>
            <person name="Bader C.D."/>
            <person name="Teijaro C.N."/>
            <person name="Fluegel L."/>
            <person name="Davis C.M."/>
            <person name="Simpson J.R."/>
            <person name="Lauterbach L."/>
            <person name="Steele A.D."/>
            <person name="Gui C."/>
            <person name="Meng S."/>
            <person name="Li G."/>
            <person name="Viehrig K."/>
            <person name="Ye F."/>
            <person name="Su P."/>
            <person name="Kiefer A.F."/>
            <person name="Nichols A."/>
            <person name="Cepeda A.J."/>
            <person name="Yan W."/>
            <person name="Fan B."/>
            <person name="Jiang Y."/>
            <person name="Adhikari A."/>
            <person name="Zheng C.-J."/>
            <person name="Schuster L."/>
            <person name="Cowan T.M."/>
            <person name="Smanski M.J."/>
            <person name="Chevrette M.G."/>
            <person name="De Carvalho L.P.S."/>
            <person name="Shen B."/>
        </authorList>
    </citation>
    <scope>NUCLEOTIDE SEQUENCE [LARGE SCALE GENOMIC DNA]</scope>
    <source>
        <strain evidence="3 4">NPDC058753</strain>
    </source>
</reference>
<accession>A0ABW6GVX9</accession>
<evidence type="ECO:0000313" key="3">
    <source>
        <dbReference type="EMBL" id="MFE1356936.1"/>
    </source>
</evidence>
<feature type="region of interest" description="Disordered" evidence="1">
    <location>
        <begin position="1"/>
        <end position="34"/>
    </location>
</feature>
<dbReference type="InterPro" id="IPR003593">
    <property type="entry name" value="AAA+_ATPase"/>
</dbReference>
<gene>
    <name evidence="3" type="ORF">ACFW6T_33735</name>
</gene>
<evidence type="ECO:0000313" key="4">
    <source>
        <dbReference type="Proteomes" id="UP001599542"/>
    </source>
</evidence>
<keyword evidence="4" id="KW-1185">Reference proteome</keyword>
<dbReference type="RefSeq" id="WP_380330372.1">
    <property type="nucleotide sequence ID" value="NZ_JBHYPW010000067.1"/>
</dbReference>
<dbReference type="InterPro" id="IPR027417">
    <property type="entry name" value="P-loop_NTPase"/>
</dbReference>
<feature type="compositionally biased region" description="Pro residues" evidence="1">
    <location>
        <begin position="18"/>
        <end position="27"/>
    </location>
</feature>
<feature type="region of interest" description="Disordered" evidence="1">
    <location>
        <begin position="126"/>
        <end position="145"/>
    </location>
</feature>
<proteinExistence type="predicted"/>
<feature type="compositionally biased region" description="Gly residues" evidence="1">
    <location>
        <begin position="127"/>
        <end position="144"/>
    </location>
</feature>
<dbReference type="Gene3D" id="3.40.50.300">
    <property type="entry name" value="P-loop containing nucleotide triphosphate hydrolases"/>
    <property type="match status" value="1"/>
</dbReference>